<feature type="transmembrane region" description="Helical" evidence="1">
    <location>
        <begin position="133"/>
        <end position="153"/>
    </location>
</feature>
<evidence type="ECO:0000313" key="4">
    <source>
        <dbReference type="Proteomes" id="UP000284120"/>
    </source>
</evidence>
<feature type="transmembrane region" description="Helical" evidence="1">
    <location>
        <begin position="21"/>
        <end position="37"/>
    </location>
</feature>
<keyword evidence="1" id="KW-0472">Membrane</keyword>
<feature type="transmembrane region" description="Helical" evidence="1">
    <location>
        <begin position="49"/>
        <end position="68"/>
    </location>
</feature>
<dbReference type="PANTHER" id="PTHR34220">
    <property type="entry name" value="SENSOR HISTIDINE KINASE YPDA"/>
    <property type="match status" value="1"/>
</dbReference>
<feature type="transmembrane region" description="Helical" evidence="1">
    <location>
        <begin position="80"/>
        <end position="103"/>
    </location>
</feature>
<feature type="domain" description="Signal transduction histidine kinase internal region" evidence="2">
    <location>
        <begin position="169"/>
        <end position="248"/>
    </location>
</feature>
<dbReference type="OrthoDB" id="9792992at2"/>
<dbReference type="InterPro" id="IPR050640">
    <property type="entry name" value="Bact_2-comp_sensor_kinase"/>
</dbReference>
<keyword evidence="1" id="KW-0812">Transmembrane</keyword>
<gene>
    <name evidence="3" type="ORF">DPV69_09290</name>
</gene>
<comment type="caution">
    <text evidence="3">The sequence shown here is derived from an EMBL/GenBank/DDBJ whole genome shotgun (WGS) entry which is preliminary data.</text>
</comment>
<dbReference type="InterPro" id="IPR036890">
    <property type="entry name" value="HATPase_C_sf"/>
</dbReference>
<evidence type="ECO:0000259" key="2">
    <source>
        <dbReference type="Pfam" id="PF06580"/>
    </source>
</evidence>
<protein>
    <submittedName>
        <fullName evidence="3">Histidine kinase</fullName>
    </submittedName>
</protein>
<dbReference type="GO" id="GO:0000155">
    <property type="term" value="F:phosphorelay sensor kinase activity"/>
    <property type="evidence" value="ECO:0007669"/>
    <property type="project" value="InterPro"/>
</dbReference>
<keyword evidence="1" id="KW-1133">Transmembrane helix</keyword>
<dbReference type="Pfam" id="PF06580">
    <property type="entry name" value="His_kinase"/>
    <property type="match status" value="1"/>
</dbReference>
<keyword evidence="3" id="KW-0418">Kinase</keyword>
<dbReference type="InterPro" id="IPR010559">
    <property type="entry name" value="Sig_transdc_His_kin_internal"/>
</dbReference>
<evidence type="ECO:0000256" key="1">
    <source>
        <dbReference type="SAM" id="Phobius"/>
    </source>
</evidence>
<dbReference type="AlphaFoldDB" id="A0A443YXK6"/>
<dbReference type="GO" id="GO:0016020">
    <property type="term" value="C:membrane"/>
    <property type="evidence" value="ECO:0007669"/>
    <property type="project" value="InterPro"/>
</dbReference>
<name>A0A443YXK6_9SPHI</name>
<organism evidence="3 4">
    <name type="scientific">Pedobacter chitinilyticus</name>
    <dbReference type="NCBI Taxonomy" id="2233776"/>
    <lineage>
        <taxon>Bacteria</taxon>
        <taxon>Pseudomonadati</taxon>
        <taxon>Bacteroidota</taxon>
        <taxon>Sphingobacteriia</taxon>
        <taxon>Sphingobacteriales</taxon>
        <taxon>Sphingobacteriaceae</taxon>
        <taxon>Pedobacter</taxon>
    </lineage>
</organism>
<dbReference type="EMBL" id="SAYW01000002">
    <property type="protein sequence ID" value="RWU08704.1"/>
    <property type="molecule type" value="Genomic_DNA"/>
</dbReference>
<keyword evidence="3" id="KW-0808">Transferase</keyword>
<accession>A0A443YXK6</accession>
<evidence type="ECO:0000313" key="3">
    <source>
        <dbReference type="EMBL" id="RWU08704.1"/>
    </source>
</evidence>
<reference evidence="3 4" key="1">
    <citation type="submission" date="2018-06" db="EMBL/GenBank/DDBJ databases">
        <title>Pedobacter endophyticus sp. nov., an endophytic bacterium isolated from a leaf of Triticum aestivum.</title>
        <authorList>
            <person name="Zhang L."/>
        </authorList>
    </citation>
    <scope>NUCLEOTIDE SEQUENCE [LARGE SCALE GENOMIC DNA]</scope>
    <source>
        <strain evidence="3 4">CM134L-2</strain>
    </source>
</reference>
<dbReference type="Gene3D" id="3.30.565.10">
    <property type="entry name" value="Histidine kinase-like ATPase, C-terminal domain"/>
    <property type="match status" value="1"/>
</dbReference>
<dbReference type="PANTHER" id="PTHR34220:SF7">
    <property type="entry name" value="SENSOR HISTIDINE KINASE YPDA"/>
    <property type="match status" value="1"/>
</dbReference>
<keyword evidence="4" id="KW-1185">Reference proteome</keyword>
<sequence>MQMMNVIQQQFTRKHRVLLHVAFWIMAWLVTAFVYGYEKQSLAMALQNNIMLLPVHMLYFYTVAYFIIPRYLLKRKYLKFFIVLLLFVFIMPGVTRLFDIFLVEPQLDAFLKSKGFYEWDKVKGSKWERFSNVIYYLNAFKGANLVVWFAIAIKFFKSWYQRHHAALQAELNLLKAQIHPHFLFNTLNNLYALTLNNSPKSPEIVMGLSEILRYMLYECNVESVSLKKDIEMLENFILLEKMRYEERLDFNFTKEGDLEKYKIAPLLLLPLVENAFKHGAGEKLGQAWINIELEIKNEALTFKINNSKPEKTRPLMEKNGNIGLENVKRRLELIYPDEHQLKIFEEEDMFAVILKIDLSQE</sequence>
<dbReference type="Proteomes" id="UP000284120">
    <property type="component" value="Unassembled WGS sequence"/>
</dbReference>
<proteinExistence type="predicted"/>